<dbReference type="Proteomes" id="UP001374952">
    <property type="component" value="Unassembled WGS sequence"/>
</dbReference>
<name>A0ACC6R9G4_9GAMM</name>
<dbReference type="EMBL" id="JBAKAX010000242">
    <property type="protein sequence ID" value="MEL0606583.1"/>
    <property type="molecule type" value="Genomic_DNA"/>
</dbReference>
<protein>
    <submittedName>
        <fullName evidence="1">Glutamate synthase central domain-containing protein</fullName>
    </submittedName>
</protein>
<gene>
    <name evidence="1" type="ORF">V6250_20855</name>
</gene>
<comment type="caution">
    <text evidence="1">The sequence shown here is derived from an EMBL/GenBank/DDBJ whole genome shotgun (WGS) entry which is preliminary data.</text>
</comment>
<feature type="non-terminal residue" evidence="1">
    <location>
        <position position="1"/>
    </location>
</feature>
<sequence>QSNIIIETVSVRDAHQFALLLGFGETAIYPYLAYESLVSMSDSKVIEKSYCEVTLLYRKAINKGLYKIMSKMG</sequence>
<evidence type="ECO:0000313" key="1">
    <source>
        <dbReference type="EMBL" id="MEL0606583.1"/>
    </source>
</evidence>
<organism evidence="1 2">
    <name type="scientific">Pseudoalteromonas undina</name>
    <dbReference type="NCBI Taxonomy" id="43660"/>
    <lineage>
        <taxon>Bacteria</taxon>
        <taxon>Pseudomonadati</taxon>
        <taxon>Pseudomonadota</taxon>
        <taxon>Gammaproteobacteria</taxon>
        <taxon>Alteromonadales</taxon>
        <taxon>Pseudoalteromonadaceae</taxon>
        <taxon>Pseudoalteromonas</taxon>
    </lineage>
</organism>
<accession>A0ACC6R9G4</accession>
<keyword evidence="2" id="KW-1185">Reference proteome</keyword>
<feature type="non-terminal residue" evidence="1">
    <location>
        <position position="73"/>
    </location>
</feature>
<proteinExistence type="predicted"/>
<evidence type="ECO:0000313" key="2">
    <source>
        <dbReference type="Proteomes" id="UP001374952"/>
    </source>
</evidence>
<reference evidence="1" key="1">
    <citation type="submission" date="2024-02" db="EMBL/GenBank/DDBJ databases">
        <title>Bacteria isolated from the canopy kelp, Nereocystis luetkeana.</title>
        <authorList>
            <person name="Pfister C.A."/>
            <person name="Younker I.T."/>
            <person name="Light S.H."/>
        </authorList>
    </citation>
    <scope>NUCLEOTIDE SEQUENCE</scope>
    <source>
        <strain evidence="1">TN.2.01</strain>
    </source>
</reference>